<keyword evidence="3 6" id="KW-0238">DNA-binding</keyword>
<keyword evidence="4" id="KW-0804">Transcription</keyword>
<dbReference type="CDD" id="cd05466">
    <property type="entry name" value="PBP2_LTTR_substrate"/>
    <property type="match status" value="1"/>
</dbReference>
<evidence type="ECO:0000259" key="5">
    <source>
        <dbReference type="PROSITE" id="PS50931"/>
    </source>
</evidence>
<evidence type="ECO:0000256" key="1">
    <source>
        <dbReference type="ARBA" id="ARBA00009437"/>
    </source>
</evidence>
<keyword evidence="2" id="KW-0805">Transcription regulation</keyword>
<dbReference type="InterPro" id="IPR050950">
    <property type="entry name" value="HTH-type_LysR_regulators"/>
</dbReference>
<dbReference type="InterPro" id="IPR000847">
    <property type="entry name" value="LysR_HTH_N"/>
</dbReference>
<dbReference type="InterPro" id="IPR036390">
    <property type="entry name" value="WH_DNA-bd_sf"/>
</dbReference>
<accession>A0A1I0DGQ9</accession>
<dbReference type="GO" id="GO:0003677">
    <property type="term" value="F:DNA binding"/>
    <property type="evidence" value="ECO:0007669"/>
    <property type="project" value="UniProtKB-KW"/>
</dbReference>
<dbReference type="PANTHER" id="PTHR30419">
    <property type="entry name" value="HTH-TYPE TRANSCRIPTIONAL REGULATOR YBHD"/>
    <property type="match status" value="1"/>
</dbReference>
<gene>
    <name evidence="6" type="ORF">SAMN05216313_104173</name>
</gene>
<dbReference type="RefSeq" id="WP_166434355.1">
    <property type="nucleotide sequence ID" value="NZ_FOIM01000004.1"/>
</dbReference>
<evidence type="ECO:0000313" key="7">
    <source>
        <dbReference type="Proteomes" id="UP000198508"/>
    </source>
</evidence>
<dbReference type="InterPro" id="IPR036388">
    <property type="entry name" value="WH-like_DNA-bd_sf"/>
</dbReference>
<keyword evidence="7" id="KW-1185">Reference proteome</keyword>
<evidence type="ECO:0000313" key="6">
    <source>
        <dbReference type="EMBL" id="SET31272.1"/>
    </source>
</evidence>
<proteinExistence type="inferred from homology"/>
<dbReference type="Pfam" id="PF03466">
    <property type="entry name" value="LysR_substrate"/>
    <property type="match status" value="1"/>
</dbReference>
<dbReference type="GeneID" id="93276221"/>
<dbReference type="InterPro" id="IPR005119">
    <property type="entry name" value="LysR_subst-bd"/>
</dbReference>
<dbReference type="PRINTS" id="PR00039">
    <property type="entry name" value="HTHLYSR"/>
</dbReference>
<dbReference type="STRING" id="460384.SAMN05216313_104173"/>
<dbReference type="Gene3D" id="3.40.190.290">
    <property type="match status" value="1"/>
</dbReference>
<protein>
    <submittedName>
        <fullName evidence="6">DNA-binding transcriptional regulator, LysR family</fullName>
    </submittedName>
</protein>
<organism evidence="6 7">
    <name type="scientific">Enterocloster lavalensis</name>
    <dbReference type="NCBI Taxonomy" id="460384"/>
    <lineage>
        <taxon>Bacteria</taxon>
        <taxon>Bacillati</taxon>
        <taxon>Bacillota</taxon>
        <taxon>Clostridia</taxon>
        <taxon>Lachnospirales</taxon>
        <taxon>Lachnospiraceae</taxon>
        <taxon>Enterocloster</taxon>
    </lineage>
</organism>
<comment type="similarity">
    <text evidence="1">Belongs to the LysR transcriptional regulatory family.</text>
</comment>
<dbReference type="PROSITE" id="PS50931">
    <property type="entry name" value="HTH_LYSR"/>
    <property type="match status" value="1"/>
</dbReference>
<evidence type="ECO:0000256" key="3">
    <source>
        <dbReference type="ARBA" id="ARBA00023125"/>
    </source>
</evidence>
<dbReference type="GO" id="GO:0005829">
    <property type="term" value="C:cytosol"/>
    <property type="evidence" value="ECO:0007669"/>
    <property type="project" value="TreeGrafter"/>
</dbReference>
<dbReference type="Gene3D" id="1.10.10.10">
    <property type="entry name" value="Winged helix-like DNA-binding domain superfamily/Winged helix DNA-binding domain"/>
    <property type="match status" value="1"/>
</dbReference>
<dbReference type="SUPFAM" id="SSF53850">
    <property type="entry name" value="Periplasmic binding protein-like II"/>
    <property type="match status" value="1"/>
</dbReference>
<dbReference type="EMBL" id="FOIM01000004">
    <property type="protein sequence ID" value="SET31272.1"/>
    <property type="molecule type" value="Genomic_DNA"/>
</dbReference>
<sequence length="301" mass="34480">MTIENIGYILEVLKCGSISSAANKLFMSQPLLSQKIRNIEQELGIVIFNRYSTPISLTYAGEIFVKYAEEIIESKCNLCKEIEDINGGHSGRLRIGISTHRALYTLPQLLSEYRKEYPVVDVNIMDYSLTTFTDALLADQVDLAMISHGKINKNLEYTFLRRDKVILVGGMNTEIAQRFPVGETISIKQAENEKFVSVQEKFGFRMNQSEIFKAGGIDPEIVLETFNIDLACRLAIVSDFVSLCPEAHPLETEFLKKDSFYCYIKDQEYSRNFSICYRKGIFLPKYMRAFIEMAVKLYREP</sequence>
<dbReference type="GO" id="GO:0003700">
    <property type="term" value="F:DNA-binding transcription factor activity"/>
    <property type="evidence" value="ECO:0007669"/>
    <property type="project" value="InterPro"/>
</dbReference>
<dbReference type="AlphaFoldDB" id="A0A1I0DGQ9"/>
<dbReference type="Pfam" id="PF00126">
    <property type="entry name" value="HTH_1"/>
    <property type="match status" value="1"/>
</dbReference>
<feature type="domain" description="HTH lysR-type" evidence="5">
    <location>
        <begin position="1"/>
        <end position="58"/>
    </location>
</feature>
<name>A0A1I0DGQ9_9FIRM</name>
<reference evidence="7" key="1">
    <citation type="submission" date="2016-10" db="EMBL/GenBank/DDBJ databases">
        <authorList>
            <person name="Varghese N."/>
            <person name="Submissions S."/>
        </authorList>
    </citation>
    <scope>NUCLEOTIDE SEQUENCE [LARGE SCALE GENOMIC DNA]</scope>
    <source>
        <strain evidence="7">NLAE-zl-G277</strain>
    </source>
</reference>
<dbReference type="SUPFAM" id="SSF46785">
    <property type="entry name" value="Winged helix' DNA-binding domain"/>
    <property type="match status" value="1"/>
</dbReference>
<evidence type="ECO:0000256" key="4">
    <source>
        <dbReference type="ARBA" id="ARBA00023163"/>
    </source>
</evidence>
<dbReference type="Proteomes" id="UP000198508">
    <property type="component" value="Unassembled WGS sequence"/>
</dbReference>
<dbReference type="PANTHER" id="PTHR30419:SF28">
    <property type="entry name" value="HTH-TYPE TRANSCRIPTIONAL REGULATOR BSDA"/>
    <property type="match status" value="1"/>
</dbReference>
<evidence type="ECO:0000256" key="2">
    <source>
        <dbReference type="ARBA" id="ARBA00023015"/>
    </source>
</evidence>